<dbReference type="SUPFAM" id="SSF50800">
    <property type="entry name" value="PK beta-barrel domain-like"/>
    <property type="match status" value="1"/>
</dbReference>
<dbReference type="EMBL" id="LJGU01000141">
    <property type="protein sequence ID" value="OEU96410.1"/>
    <property type="molecule type" value="Genomic_DNA"/>
</dbReference>
<dbReference type="GO" id="GO:0003824">
    <property type="term" value="F:catalytic activity"/>
    <property type="evidence" value="ECO:0007669"/>
    <property type="project" value="InterPro"/>
</dbReference>
<keyword evidence="3" id="KW-1185">Reference proteome</keyword>
<dbReference type="InterPro" id="IPR011037">
    <property type="entry name" value="Pyrv_Knase-like_insert_dom_sf"/>
</dbReference>
<dbReference type="InterPro" id="IPR005302">
    <property type="entry name" value="MoCF_Sase_C"/>
</dbReference>
<protein>
    <submittedName>
        <fullName evidence="2">Molybdenum cofactor sulfurase</fullName>
    </submittedName>
</protein>
<dbReference type="STRING" id="1075402.AN216_20735"/>
<evidence type="ECO:0000259" key="1">
    <source>
        <dbReference type="PROSITE" id="PS51340"/>
    </source>
</evidence>
<feature type="domain" description="MOSC" evidence="1">
    <location>
        <begin position="127"/>
        <end position="283"/>
    </location>
</feature>
<comment type="caution">
    <text evidence="2">The sequence shown here is derived from an EMBL/GenBank/DDBJ whole genome shotgun (WGS) entry which is preliminary data.</text>
</comment>
<accession>A0A1E7JXR9</accession>
<evidence type="ECO:0000313" key="2">
    <source>
        <dbReference type="EMBL" id="OEU96410.1"/>
    </source>
</evidence>
<dbReference type="Proteomes" id="UP000176101">
    <property type="component" value="Unassembled WGS sequence"/>
</dbReference>
<proteinExistence type="predicted"/>
<dbReference type="Pfam" id="PF03473">
    <property type="entry name" value="MOSC"/>
    <property type="match status" value="1"/>
</dbReference>
<dbReference type="GO" id="GO:0030151">
    <property type="term" value="F:molybdenum ion binding"/>
    <property type="evidence" value="ECO:0007669"/>
    <property type="project" value="InterPro"/>
</dbReference>
<dbReference type="SUPFAM" id="SSF141673">
    <property type="entry name" value="MOSC N-terminal domain-like"/>
    <property type="match status" value="1"/>
</dbReference>
<dbReference type="Pfam" id="PF03476">
    <property type="entry name" value="MOSC_N"/>
    <property type="match status" value="1"/>
</dbReference>
<dbReference type="GO" id="GO:0030170">
    <property type="term" value="F:pyridoxal phosphate binding"/>
    <property type="evidence" value="ECO:0007669"/>
    <property type="project" value="InterPro"/>
</dbReference>
<gene>
    <name evidence="2" type="ORF">AN216_20735</name>
</gene>
<name>A0A1E7JXR9_9ACTN</name>
<dbReference type="PROSITE" id="PS51340">
    <property type="entry name" value="MOSC"/>
    <property type="match status" value="1"/>
</dbReference>
<dbReference type="PANTHER" id="PTHR14237:SF19">
    <property type="entry name" value="MITOCHONDRIAL AMIDOXIME REDUCING COMPONENT 1"/>
    <property type="match status" value="1"/>
</dbReference>
<organism evidence="2 3">
    <name type="scientific">Streptomyces oceani</name>
    <dbReference type="NCBI Taxonomy" id="1075402"/>
    <lineage>
        <taxon>Bacteria</taxon>
        <taxon>Bacillati</taxon>
        <taxon>Actinomycetota</taxon>
        <taxon>Actinomycetes</taxon>
        <taxon>Kitasatosporales</taxon>
        <taxon>Streptomycetaceae</taxon>
        <taxon>Streptomyces</taxon>
    </lineage>
</organism>
<dbReference type="AlphaFoldDB" id="A0A1E7JXR9"/>
<dbReference type="RefSeq" id="WP_070198199.1">
    <property type="nucleotide sequence ID" value="NZ_LJGU01000141.1"/>
</dbReference>
<dbReference type="InterPro" id="IPR005303">
    <property type="entry name" value="MOCOS_middle"/>
</dbReference>
<evidence type="ECO:0000313" key="3">
    <source>
        <dbReference type="Proteomes" id="UP000176101"/>
    </source>
</evidence>
<sequence length="290" mass="30911">MACISELVTYPVKGCAGVSTHDARMTEAGLTHDRSFLVITPDGTFRSQRRSPKLALIRPGITSPADDPGGDAAEQLTLDAAGMERLRVPVDLTAPRRDVTLFGAPYQGIDQGAGVAEWLSEALGEPSRLVRVPPEHRRIADGMTPGTSAYADSNPVHLLSVRSLDGLNERLLAGGDEPLPMTRFRPNIVVDGTVDGWERPHREDALRLVRAGDAELAYAKLAIRCVVTTVDQSSGTKSGPEPLRTLAGYRRATATGGTGVAFGVKLSVLRPGKLSVGDELTVDEWGTPEV</sequence>
<dbReference type="PATRIC" id="fig|1075402.3.peg.328"/>
<dbReference type="PANTHER" id="PTHR14237">
    <property type="entry name" value="MOLYBDOPTERIN COFACTOR SULFURASE MOSC"/>
    <property type="match status" value="1"/>
</dbReference>
<reference evidence="2 3" key="1">
    <citation type="journal article" date="2016" name="Front. Microbiol.">
        <title>Comparative Genomics Analysis of Streptomyces Species Reveals Their Adaptation to the Marine Environment and Their Diversity at the Genomic Level.</title>
        <authorList>
            <person name="Tian X."/>
            <person name="Zhang Z."/>
            <person name="Yang T."/>
            <person name="Chen M."/>
            <person name="Li J."/>
            <person name="Chen F."/>
            <person name="Yang J."/>
            <person name="Li W."/>
            <person name="Zhang B."/>
            <person name="Zhang Z."/>
            <person name="Wu J."/>
            <person name="Zhang C."/>
            <person name="Long L."/>
            <person name="Xiao J."/>
        </authorList>
    </citation>
    <scope>NUCLEOTIDE SEQUENCE [LARGE SCALE GENOMIC DNA]</scope>
    <source>
        <strain evidence="2 3">SCSIO 02100</strain>
    </source>
</reference>
<dbReference type="OrthoDB" id="9793178at2"/>